<dbReference type="Gene3D" id="3.40.50.300">
    <property type="entry name" value="P-loop containing nucleotide triphosphate hydrolases"/>
    <property type="match status" value="1"/>
</dbReference>
<accession>A0A371P6T3</accession>
<reference evidence="2 3" key="1">
    <citation type="submission" date="2018-08" db="EMBL/GenBank/DDBJ databases">
        <title>Paenibacillus sp. M4BSY-1, whole genome shotgun sequence.</title>
        <authorList>
            <person name="Tuo L."/>
        </authorList>
    </citation>
    <scope>NUCLEOTIDE SEQUENCE [LARGE SCALE GENOMIC DNA]</scope>
    <source>
        <strain evidence="2 3">M4BSY-1</strain>
    </source>
</reference>
<comment type="caution">
    <text evidence="2">The sequence shown here is derived from an EMBL/GenBank/DDBJ whole genome shotgun (WGS) entry which is preliminary data.</text>
</comment>
<dbReference type="InterPro" id="IPR027417">
    <property type="entry name" value="P-loop_NTPase"/>
</dbReference>
<dbReference type="AlphaFoldDB" id="A0A371P6T3"/>
<gene>
    <name evidence="2" type="ORF">DX130_21705</name>
</gene>
<dbReference type="SUPFAM" id="SSF52540">
    <property type="entry name" value="P-loop containing nucleoside triphosphate hydrolases"/>
    <property type="match status" value="1"/>
</dbReference>
<dbReference type="GO" id="GO:0005524">
    <property type="term" value="F:ATP binding"/>
    <property type="evidence" value="ECO:0007669"/>
    <property type="project" value="UniProtKB-KW"/>
</dbReference>
<keyword evidence="2" id="KW-0547">Nucleotide-binding</keyword>
<keyword evidence="2" id="KW-0067">ATP-binding</keyword>
<keyword evidence="3" id="KW-1185">Reference proteome</keyword>
<protein>
    <submittedName>
        <fullName evidence="2">ATP-binding cassette domain-containing protein</fullName>
    </submittedName>
</protein>
<evidence type="ECO:0000313" key="3">
    <source>
        <dbReference type="Proteomes" id="UP000261905"/>
    </source>
</evidence>
<dbReference type="InterPro" id="IPR003439">
    <property type="entry name" value="ABC_transporter-like_ATP-bd"/>
</dbReference>
<dbReference type="Proteomes" id="UP000261905">
    <property type="component" value="Unassembled WGS sequence"/>
</dbReference>
<dbReference type="EMBL" id="QUBQ01000005">
    <property type="protein sequence ID" value="REK71605.1"/>
    <property type="molecule type" value="Genomic_DNA"/>
</dbReference>
<sequence>MMIIRESLTRFPWKFQQKKKVAIVGDGKSGKSTIAHFLLRFYEAKQGTIEVINIPINYISKESWSKKLALCFKNSTYFPIQVDQTFFLVGTFLKPN</sequence>
<organism evidence="2 3">
    <name type="scientific">Paenibacillus paeoniae</name>
    <dbReference type="NCBI Taxonomy" id="2292705"/>
    <lineage>
        <taxon>Bacteria</taxon>
        <taxon>Bacillati</taxon>
        <taxon>Bacillota</taxon>
        <taxon>Bacilli</taxon>
        <taxon>Bacillales</taxon>
        <taxon>Paenibacillaceae</taxon>
        <taxon>Paenibacillus</taxon>
    </lineage>
</organism>
<dbReference type="GO" id="GO:0016887">
    <property type="term" value="F:ATP hydrolysis activity"/>
    <property type="evidence" value="ECO:0007669"/>
    <property type="project" value="InterPro"/>
</dbReference>
<proteinExistence type="predicted"/>
<evidence type="ECO:0000313" key="2">
    <source>
        <dbReference type="EMBL" id="REK71605.1"/>
    </source>
</evidence>
<feature type="domain" description="ABC transporter" evidence="1">
    <location>
        <begin position="11"/>
        <end position="79"/>
    </location>
</feature>
<dbReference type="PANTHER" id="PTHR43394">
    <property type="entry name" value="ATP-DEPENDENT PERMEASE MDL1, MITOCHONDRIAL"/>
    <property type="match status" value="1"/>
</dbReference>
<dbReference type="Pfam" id="PF00005">
    <property type="entry name" value="ABC_tran"/>
    <property type="match status" value="1"/>
</dbReference>
<dbReference type="InterPro" id="IPR039421">
    <property type="entry name" value="Type_1_exporter"/>
</dbReference>
<name>A0A371P6T3_9BACL</name>
<evidence type="ECO:0000259" key="1">
    <source>
        <dbReference type="Pfam" id="PF00005"/>
    </source>
</evidence>